<dbReference type="PROSITE" id="PS50835">
    <property type="entry name" value="IG_LIKE"/>
    <property type="match status" value="2"/>
</dbReference>
<gene>
    <name evidence="3" type="ORF">AVEN_50347_1</name>
</gene>
<dbReference type="Proteomes" id="UP000499080">
    <property type="component" value="Unassembled WGS sequence"/>
</dbReference>
<dbReference type="InterPro" id="IPR036179">
    <property type="entry name" value="Ig-like_dom_sf"/>
</dbReference>
<name>A0A4Y2EAX0_ARAVE</name>
<dbReference type="EMBL" id="BGPR01000530">
    <property type="protein sequence ID" value="GBM25004.1"/>
    <property type="molecule type" value="Genomic_DNA"/>
</dbReference>
<feature type="region of interest" description="Disordered" evidence="1">
    <location>
        <begin position="246"/>
        <end position="269"/>
    </location>
</feature>
<proteinExistence type="predicted"/>
<dbReference type="Gene3D" id="2.60.40.10">
    <property type="entry name" value="Immunoglobulins"/>
    <property type="match status" value="2"/>
</dbReference>
<dbReference type="PANTHER" id="PTHR21261">
    <property type="entry name" value="BEAT PROTEIN"/>
    <property type="match status" value="1"/>
</dbReference>
<dbReference type="InterPro" id="IPR013783">
    <property type="entry name" value="Ig-like_fold"/>
</dbReference>
<comment type="caution">
    <text evidence="3">The sequence shown here is derived from an EMBL/GenBank/DDBJ whole genome shotgun (WGS) entry which is preliminary data.</text>
</comment>
<evidence type="ECO:0000313" key="3">
    <source>
        <dbReference type="EMBL" id="GBM25004.1"/>
    </source>
</evidence>
<reference evidence="3 4" key="1">
    <citation type="journal article" date="2019" name="Sci. Rep.">
        <title>Orb-weaving spider Araneus ventricosus genome elucidates the spidroin gene catalogue.</title>
        <authorList>
            <person name="Kono N."/>
            <person name="Nakamura H."/>
            <person name="Ohtoshi R."/>
            <person name="Moran D.A.P."/>
            <person name="Shinohara A."/>
            <person name="Yoshida Y."/>
            <person name="Fujiwara M."/>
            <person name="Mori M."/>
            <person name="Tomita M."/>
            <person name="Arakawa K."/>
        </authorList>
    </citation>
    <scope>NUCLEOTIDE SEQUENCE [LARGE SCALE GENOMIC DNA]</scope>
</reference>
<evidence type="ECO:0000313" key="4">
    <source>
        <dbReference type="Proteomes" id="UP000499080"/>
    </source>
</evidence>
<keyword evidence="4" id="KW-1185">Reference proteome</keyword>
<dbReference type="InterPro" id="IPR007110">
    <property type="entry name" value="Ig-like_dom"/>
</dbReference>
<sequence length="331" mass="37150">MNKVLPFKAYFLEPLLFLMMTSVPVFGFKHHIPLKINMLHVPTPVVAGDSILLRCEYELGNETLYAVKFYKNMGEFYRYVPASYPAIKTFPQNGVDVDVSKSEKSSVYLRNLSLESFGNYTCQVSTDKPYFRCVQTTKHLEVVVPPSDGPVLMEEKSDYEVGDNVSILCNSGKSKPAPELKWYINDQLAKSDLYDKETVVYPDQLESTSLALRFRLKPDVLHNGKVTLKCVATVNHISAVTTKEIRASGGGGARKRQTRDPSPQAGHSPVFNHVQMVQEEDPETALNTFQTIKILPSAAVLKDLELFLIEKRKPSNTLNRELKKSVASNSI</sequence>
<dbReference type="PANTHER" id="PTHR21261:SF15">
    <property type="entry name" value="BEATEN PATH IIIA, ISOFORM D-RELATED"/>
    <property type="match status" value="1"/>
</dbReference>
<accession>A0A4Y2EAX0</accession>
<dbReference type="FunFam" id="2.60.40.10:FF:000437">
    <property type="entry name" value="Beat-IIIc, isoform A"/>
    <property type="match status" value="1"/>
</dbReference>
<evidence type="ECO:0000259" key="2">
    <source>
        <dbReference type="PROSITE" id="PS50835"/>
    </source>
</evidence>
<organism evidence="3 4">
    <name type="scientific">Araneus ventricosus</name>
    <name type="common">Orbweaver spider</name>
    <name type="synonym">Epeira ventricosa</name>
    <dbReference type="NCBI Taxonomy" id="182803"/>
    <lineage>
        <taxon>Eukaryota</taxon>
        <taxon>Metazoa</taxon>
        <taxon>Ecdysozoa</taxon>
        <taxon>Arthropoda</taxon>
        <taxon>Chelicerata</taxon>
        <taxon>Arachnida</taxon>
        <taxon>Araneae</taxon>
        <taxon>Araneomorphae</taxon>
        <taxon>Entelegynae</taxon>
        <taxon>Araneoidea</taxon>
        <taxon>Araneidae</taxon>
        <taxon>Araneus</taxon>
    </lineage>
</organism>
<feature type="domain" description="Ig-like" evidence="2">
    <location>
        <begin position="150"/>
        <end position="246"/>
    </location>
</feature>
<dbReference type="SUPFAM" id="SSF48726">
    <property type="entry name" value="Immunoglobulin"/>
    <property type="match status" value="2"/>
</dbReference>
<evidence type="ECO:0000256" key="1">
    <source>
        <dbReference type="SAM" id="MobiDB-lite"/>
    </source>
</evidence>
<dbReference type="AlphaFoldDB" id="A0A4Y2EAX0"/>
<dbReference type="OrthoDB" id="6425365at2759"/>
<feature type="domain" description="Ig-like" evidence="2">
    <location>
        <begin position="33"/>
        <end position="125"/>
    </location>
</feature>
<protein>
    <recommendedName>
        <fullName evidence="2">Ig-like domain-containing protein</fullName>
    </recommendedName>
</protein>